<feature type="region of interest" description="Disordered" evidence="1">
    <location>
        <begin position="152"/>
        <end position="203"/>
    </location>
</feature>
<keyword evidence="3" id="KW-1185">Reference proteome</keyword>
<accession>A0ABQ4ZZY6</accession>
<reference evidence="2" key="1">
    <citation type="journal article" date="2022" name="Int. J. Mol. Sci.">
        <title>Draft Genome of Tanacetum Coccineum: Genomic Comparison of Closely Related Tanacetum-Family Plants.</title>
        <authorList>
            <person name="Yamashiro T."/>
            <person name="Shiraishi A."/>
            <person name="Nakayama K."/>
            <person name="Satake H."/>
        </authorList>
    </citation>
    <scope>NUCLEOTIDE SEQUENCE</scope>
</reference>
<sequence>METCIYTYKWHVGLGLHGLIHGPLLTNYKPSAHRTPTPTTIVGDVVQKKRKRKQVIGETSSPKPSLKIRVKQTKPSTTLIPPPNDDRERDEIAEATQLSLSLHKTAKIAEEQENVAIVQEKLMEEDIEKIVDGDDEESFASEFADLVFQDDTNYSDDKKDDDDNDDHTDQTFDKTQEIGSLETRKEKMQTPILLPHRSPRTNLSTDNIISKELTDTASPIPDNTSQGHSKLTSINTKDLLGGIAGMSIRRGKIRKHLNTTFVTNDYFQEKMREIPDLLKNLVP</sequence>
<proteinExistence type="predicted"/>
<protein>
    <submittedName>
        <fullName evidence="2">Uncharacterized protein</fullName>
    </submittedName>
</protein>
<name>A0ABQ4ZZY6_9ASTR</name>
<dbReference type="EMBL" id="BQNB010011819">
    <property type="protein sequence ID" value="GJS95570.1"/>
    <property type="molecule type" value="Genomic_DNA"/>
</dbReference>
<evidence type="ECO:0000256" key="1">
    <source>
        <dbReference type="SAM" id="MobiDB-lite"/>
    </source>
</evidence>
<reference evidence="2" key="2">
    <citation type="submission" date="2022-01" db="EMBL/GenBank/DDBJ databases">
        <authorList>
            <person name="Yamashiro T."/>
            <person name="Shiraishi A."/>
            <person name="Satake H."/>
            <person name="Nakayama K."/>
        </authorList>
    </citation>
    <scope>NUCLEOTIDE SEQUENCE</scope>
</reference>
<evidence type="ECO:0000313" key="3">
    <source>
        <dbReference type="Proteomes" id="UP001151760"/>
    </source>
</evidence>
<feature type="compositionally biased region" description="Basic and acidic residues" evidence="1">
    <location>
        <begin position="167"/>
        <end position="188"/>
    </location>
</feature>
<comment type="caution">
    <text evidence="2">The sequence shown here is derived from an EMBL/GenBank/DDBJ whole genome shotgun (WGS) entry which is preliminary data.</text>
</comment>
<gene>
    <name evidence="2" type="ORF">Tco_0802538</name>
</gene>
<evidence type="ECO:0000313" key="2">
    <source>
        <dbReference type="EMBL" id="GJS95570.1"/>
    </source>
</evidence>
<dbReference type="Proteomes" id="UP001151760">
    <property type="component" value="Unassembled WGS sequence"/>
</dbReference>
<organism evidence="2 3">
    <name type="scientific">Tanacetum coccineum</name>
    <dbReference type="NCBI Taxonomy" id="301880"/>
    <lineage>
        <taxon>Eukaryota</taxon>
        <taxon>Viridiplantae</taxon>
        <taxon>Streptophyta</taxon>
        <taxon>Embryophyta</taxon>
        <taxon>Tracheophyta</taxon>
        <taxon>Spermatophyta</taxon>
        <taxon>Magnoliopsida</taxon>
        <taxon>eudicotyledons</taxon>
        <taxon>Gunneridae</taxon>
        <taxon>Pentapetalae</taxon>
        <taxon>asterids</taxon>
        <taxon>campanulids</taxon>
        <taxon>Asterales</taxon>
        <taxon>Asteraceae</taxon>
        <taxon>Asteroideae</taxon>
        <taxon>Anthemideae</taxon>
        <taxon>Anthemidinae</taxon>
        <taxon>Tanacetum</taxon>
    </lineage>
</organism>